<proteinExistence type="predicted"/>
<name>A0A7J6Q048_PEROL</name>
<accession>A0A7J6Q048</accession>
<feature type="non-terminal residue" evidence="1">
    <location>
        <position position="104"/>
    </location>
</feature>
<organism evidence="1 2">
    <name type="scientific">Perkinsus olseni</name>
    <name type="common">Perkinsus atlanticus</name>
    <dbReference type="NCBI Taxonomy" id="32597"/>
    <lineage>
        <taxon>Eukaryota</taxon>
        <taxon>Sar</taxon>
        <taxon>Alveolata</taxon>
        <taxon>Perkinsozoa</taxon>
        <taxon>Perkinsea</taxon>
        <taxon>Perkinsida</taxon>
        <taxon>Perkinsidae</taxon>
        <taxon>Perkinsus</taxon>
    </lineage>
</organism>
<dbReference type="Proteomes" id="UP000553632">
    <property type="component" value="Unassembled WGS sequence"/>
</dbReference>
<evidence type="ECO:0000313" key="1">
    <source>
        <dbReference type="EMBL" id="KAF4701869.1"/>
    </source>
</evidence>
<comment type="caution">
    <text evidence="1">The sequence shown here is derived from an EMBL/GenBank/DDBJ whole genome shotgun (WGS) entry which is preliminary data.</text>
</comment>
<keyword evidence="2" id="KW-1185">Reference proteome</keyword>
<protein>
    <submittedName>
        <fullName evidence="1">Uncharacterized protein</fullName>
    </submittedName>
</protein>
<evidence type="ECO:0000313" key="2">
    <source>
        <dbReference type="Proteomes" id="UP000553632"/>
    </source>
</evidence>
<reference evidence="1 2" key="1">
    <citation type="submission" date="2020-04" db="EMBL/GenBank/DDBJ databases">
        <title>Perkinsus olseni comparative genomics.</title>
        <authorList>
            <person name="Bogema D.R."/>
        </authorList>
    </citation>
    <scope>NUCLEOTIDE SEQUENCE [LARGE SCALE GENOMIC DNA]</scope>
    <source>
        <strain evidence="1 2">ATCC PRA-207</strain>
    </source>
</reference>
<feature type="non-terminal residue" evidence="1">
    <location>
        <position position="1"/>
    </location>
</feature>
<gene>
    <name evidence="1" type="ORF">FOZ63_024307</name>
</gene>
<dbReference type="AlphaFoldDB" id="A0A7J6Q048"/>
<dbReference type="EMBL" id="JABANO010036412">
    <property type="protein sequence ID" value="KAF4701869.1"/>
    <property type="molecule type" value="Genomic_DNA"/>
</dbReference>
<sequence length="104" mass="12168">SRVSGYQGRGWCLSSVACAYRGAAQRGRPLRGHQRGQQLQFRPRQSEAVLVSIDLHLWRVLSWLRVFPRHLLFVWGLHNLLYRFVLESLPQCPHCQGRVQREPH</sequence>